<evidence type="ECO:0000259" key="1">
    <source>
        <dbReference type="Pfam" id="PF13847"/>
    </source>
</evidence>
<dbReference type="Gene3D" id="3.40.50.150">
    <property type="entry name" value="Vaccinia Virus protein VP39"/>
    <property type="match status" value="1"/>
</dbReference>
<dbReference type="InterPro" id="IPR029063">
    <property type="entry name" value="SAM-dependent_MTases_sf"/>
</dbReference>
<dbReference type="InterPro" id="IPR025714">
    <property type="entry name" value="Methyltranfer_dom"/>
</dbReference>
<feature type="domain" description="Methyltransferase" evidence="1">
    <location>
        <begin position="89"/>
        <end position="218"/>
    </location>
</feature>
<organism evidence="2">
    <name type="scientific">marine sediment metagenome</name>
    <dbReference type="NCBI Taxonomy" id="412755"/>
    <lineage>
        <taxon>unclassified sequences</taxon>
        <taxon>metagenomes</taxon>
        <taxon>ecological metagenomes</taxon>
    </lineage>
</organism>
<feature type="non-terminal residue" evidence="2">
    <location>
        <position position="1"/>
    </location>
</feature>
<dbReference type="Pfam" id="PF13847">
    <property type="entry name" value="Methyltransf_31"/>
    <property type="match status" value="1"/>
</dbReference>
<evidence type="ECO:0000313" key="2">
    <source>
        <dbReference type="EMBL" id="GAG99374.1"/>
    </source>
</evidence>
<protein>
    <recommendedName>
        <fullName evidence="1">Methyltransferase domain-containing protein</fullName>
    </recommendedName>
</protein>
<dbReference type="AlphaFoldDB" id="X1BUE8"/>
<gene>
    <name evidence="2" type="ORF">S01H4_45464</name>
</gene>
<proteinExistence type="predicted"/>
<name>X1BUE8_9ZZZZ</name>
<accession>X1BUE8</accession>
<dbReference type="CDD" id="cd02440">
    <property type="entry name" value="AdoMet_MTases"/>
    <property type="match status" value="1"/>
</dbReference>
<sequence>ELYNYRRFREIIVSTLNENTMHGFGFIKPYGYSGDFMIIDRIYSKWISPFDNLKKWDIFYHTLHAPKAVRNRKNYFLEYFNDKEANTKNKIKVLILGSGPATDVFEFYNKNPDSKIHFTLVDFDPHAIEYSINKNKKNYDKLTFINKNVLFFKPDESYDIIWSAGLFDYFKERHFVFLINRYYESLNPKGEFVIGNFSIDNPTIVFMEIFSDWYLNYRSVSDLKRLADSAGINENKIFVNMEPLGVNLFLQLQK</sequence>
<dbReference type="SUPFAM" id="SSF53335">
    <property type="entry name" value="S-adenosyl-L-methionine-dependent methyltransferases"/>
    <property type="match status" value="1"/>
</dbReference>
<comment type="caution">
    <text evidence="2">The sequence shown here is derived from an EMBL/GenBank/DDBJ whole genome shotgun (WGS) entry which is preliminary data.</text>
</comment>
<dbReference type="EMBL" id="BART01025314">
    <property type="protein sequence ID" value="GAG99374.1"/>
    <property type="molecule type" value="Genomic_DNA"/>
</dbReference>
<reference evidence="2" key="1">
    <citation type="journal article" date="2014" name="Front. Microbiol.">
        <title>High frequency of phylogenetically diverse reductive dehalogenase-homologous genes in deep subseafloor sedimentary metagenomes.</title>
        <authorList>
            <person name="Kawai M."/>
            <person name="Futagami T."/>
            <person name="Toyoda A."/>
            <person name="Takaki Y."/>
            <person name="Nishi S."/>
            <person name="Hori S."/>
            <person name="Arai W."/>
            <person name="Tsubouchi T."/>
            <person name="Morono Y."/>
            <person name="Uchiyama I."/>
            <person name="Ito T."/>
            <person name="Fujiyama A."/>
            <person name="Inagaki F."/>
            <person name="Takami H."/>
        </authorList>
    </citation>
    <scope>NUCLEOTIDE SEQUENCE</scope>
    <source>
        <strain evidence="2">Expedition CK06-06</strain>
    </source>
</reference>